<keyword evidence="4" id="KW-0732">Signal</keyword>
<evidence type="ECO:0000256" key="1">
    <source>
        <dbReference type="ARBA" id="ARBA00006249"/>
    </source>
</evidence>
<keyword evidence="10" id="KW-1185">Reference proteome</keyword>
<sequence>MPLEDWNGNFLGQGGGGWAAGSEGNLAPAVARGYAAVNTDAGHTFHGDPFKAVGSAESWAQKSPGNVDWPLLQNFASISLDDMTHIGKQVVEAFYGKEPKYSYWHGCSTGGRQGLMQAQRYPSNYDGILAAAPAINWQTFVPSELWGQVLMKVEDYYPPGCEVQAIQKAAIEACDELDGVKDGVVAAANLCHFDAGSIVGTEYNCSGDIRKISKAAARIVNGAWKGPVRNGKQVWFGLTHEAALAVEPQPLGGLLQTECDEQNKNCKGRRMPISADWFRLYLAKDPAYDLDTMNEEDFFNLIHRSQQEYTSIIGTDDPDLSQFRAAGGKMITWHGLADQLIFPHGSANYYERVLELDPEAKDFYRYFEAPGVGHCAGGPGALPGNVFNDLVAWVEEGKAPDRVEASTDPIEGSDTVLYRPLCLYPQVAAYQGGDPDLAASFKCAADFGSKKATSSGHSEL</sequence>
<evidence type="ECO:0000313" key="10">
    <source>
        <dbReference type="Proteomes" id="UP001271007"/>
    </source>
</evidence>
<comment type="similarity">
    <text evidence="1 8">Belongs to the tannase family.</text>
</comment>
<dbReference type="Proteomes" id="UP001271007">
    <property type="component" value="Unassembled WGS sequence"/>
</dbReference>
<organism evidence="9 10">
    <name type="scientific">Extremus antarcticus</name>
    <dbReference type="NCBI Taxonomy" id="702011"/>
    <lineage>
        <taxon>Eukaryota</taxon>
        <taxon>Fungi</taxon>
        <taxon>Dikarya</taxon>
        <taxon>Ascomycota</taxon>
        <taxon>Pezizomycotina</taxon>
        <taxon>Dothideomycetes</taxon>
        <taxon>Dothideomycetidae</taxon>
        <taxon>Mycosphaerellales</taxon>
        <taxon>Extremaceae</taxon>
        <taxon>Extremus</taxon>
    </lineage>
</organism>
<dbReference type="InterPro" id="IPR029058">
    <property type="entry name" value="AB_hydrolase_fold"/>
</dbReference>
<dbReference type="PANTHER" id="PTHR33938">
    <property type="entry name" value="FERULOYL ESTERASE B-RELATED"/>
    <property type="match status" value="1"/>
</dbReference>
<accession>A0AAJ0LUI2</accession>
<evidence type="ECO:0000256" key="5">
    <source>
        <dbReference type="ARBA" id="ARBA00022801"/>
    </source>
</evidence>
<reference evidence="9" key="1">
    <citation type="submission" date="2023-04" db="EMBL/GenBank/DDBJ databases">
        <title>Black Yeasts Isolated from many extreme environments.</title>
        <authorList>
            <person name="Coleine C."/>
            <person name="Stajich J.E."/>
            <person name="Selbmann L."/>
        </authorList>
    </citation>
    <scope>NUCLEOTIDE SEQUENCE</scope>
    <source>
        <strain evidence="9">CCFEE 5312</strain>
    </source>
</reference>
<dbReference type="PANTHER" id="PTHR33938:SF8">
    <property type="entry name" value="CARBOXYLIC ESTER HYDROLASE"/>
    <property type="match status" value="1"/>
</dbReference>
<dbReference type="EMBL" id="JAWDJX010000007">
    <property type="protein sequence ID" value="KAK3055860.1"/>
    <property type="molecule type" value="Genomic_DNA"/>
</dbReference>
<dbReference type="Gene3D" id="3.40.50.1820">
    <property type="entry name" value="alpha/beta hydrolase"/>
    <property type="match status" value="1"/>
</dbReference>
<dbReference type="GO" id="GO:0030600">
    <property type="term" value="F:feruloyl esterase activity"/>
    <property type="evidence" value="ECO:0007669"/>
    <property type="project" value="UniProtKB-ARBA"/>
</dbReference>
<proteinExistence type="inferred from homology"/>
<name>A0AAJ0LUI2_9PEZI</name>
<keyword evidence="5 8" id="KW-0378">Hydrolase</keyword>
<evidence type="ECO:0000256" key="6">
    <source>
        <dbReference type="ARBA" id="ARBA00022837"/>
    </source>
</evidence>
<evidence type="ECO:0000256" key="7">
    <source>
        <dbReference type="ARBA" id="ARBA00023157"/>
    </source>
</evidence>
<dbReference type="AlphaFoldDB" id="A0AAJ0LUI2"/>
<dbReference type="SUPFAM" id="SSF53474">
    <property type="entry name" value="alpha/beta-Hydrolases"/>
    <property type="match status" value="1"/>
</dbReference>
<keyword evidence="6" id="KW-0106">Calcium</keyword>
<dbReference type="GO" id="GO:0046872">
    <property type="term" value="F:metal ion binding"/>
    <property type="evidence" value="ECO:0007669"/>
    <property type="project" value="UniProtKB-KW"/>
</dbReference>
<dbReference type="EC" id="3.1.1.-" evidence="8"/>
<evidence type="ECO:0000256" key="4">
    <source>
        <dbReference type="ARBA" id="ARBA00022729"/>
    </source>
</evidence>
<comment type="caution">
    <text evidence="9">The sequence shown here is derived from an EMBL/GenBank/DDBJ whole genome shotgun (WGS) entry which is preliminary data.</text>
</comment>
<dbReference type="Pfam" id="PF07519">
    <property type="entry name" value="Tannase"/>
    <property type="match status" value="1"/>
</dbReference>
<dbReference type="InterPro" id="IPR011118">
    <property type="entry name" value="Tannase/feruloyl_esterase"/>
</dbReference>
<evidence type="ECO:0000256" key="8">
    <source>
        <dbReference type="RuleBase" id="RU361238"/>
    </source>
</evidence>
<keyword evidence="7" id="KW-1015">Disulfide bond</keyword>
<protein>
    <recommendedName>
        <fullName evidence="8">Carboxylic ester hydrolase</fullName>
        <ecNumber evidence="8">3.1.1.-</ecNumber>
    </recommendedName>
</protein>
<evidence type="ECO:0000256" key="2">
    <source>
        <dbReference type="ARBA" id="ARBA00022487"/>
    </source>
</evidence>
<evidence type="ECO:0000256" key="3">
    <source>
        <dbReference type="ARBA" id="ARBA00022723"/>
    </source>
</evidence>
<keyword evidence="3" id="KW-0479">Metal-binding</keyword>
<evidence type="ECO:0000313" key="9">
    <source>
        <dbReference type="EMBL" id="KAK3055860.1"/>
    </source>
</evidence>
<gene>
    <name evidence="9" type="ORF">LTR09_003094</name>
</gene>
<keyword evidence="2" id="KW-0719">Serine esterase</keyword>